<name>A0ABS3KNU4_9PROT</name>
<evidence type="ECO:0000313" key="3">
    <source>
        <dbReference type="EMBL" id="MBO1079099.1"/>
    </source>
</evidence>
<feature type="region of interest" description="Disordered" evidence="1">
    <location>
        <begin position="463"/>
        <end position="485"/>
    </location>
</feature>
<dbReference type="InterPro" id="IPR017467">
    <property type="entry name" value="CHP03016_PEP-CTERM"/>
</dbReference>
<reference evidence="3 4" key="1">
    <citation type="submission" date="2020-09" db="EMBL/GenBank/DDBJ databases">
        <title>Roseomonas.</title>
        <authorList>
            <person name="Zhu W."/>
        </authorList>
    </citation>
    <scope>NUCLEOTIDE SEQUENCE [LARGE SCALE GENOMIC DNA]</scope>
    <source>
        <strain evidence="3 4">573</strain>
    </source>
</reference>
<feature type="chain" id="PRO_5045919642" evidence="2">
    <location>
        <begin position="22"/>
        <end position="573"/>
    </location>
</feature>
<comment type="caution">
    <text evidence="3">The sequence shown here is derived from an EMBL/GenBank/DDBJ whole genome shotgun (WGS) entry which is preliminary data.</text>
</comment>
<keyword evidence="2" id="KW-0732">Signal</keyword>
<accession>A0ABS3KNU4</accession>
<organism evidence="3 4">
    <name type="scientific">Roseomonas haemaphysalidis</name>
    <dbReference type="NCBI Taxonomy" id="2768162"/>
    <lineage>
        <taxon>Bacteria</taxon>
        <taxon>Pseudomonadati</taxon>
        <taxon>Pseudomonadota</taxon>
        <taxon>Alphaproteobacteria</taxon>
        <taxon>Acetobacterales</taxon>
        <taxon>Roseomonadaceae</taxon>
        <taxon>Roseomonas</taxon>
    </lineage>
</organism>
<feature type="signal peptide" evidence="2">
    <location>
        <begin position="1"/>
        <end position="21"/>
    </location>
</feature>
<dbReference type="RefSeq" id="WP_207443792.1">
    <property type="nucleotide sequence ID" value="NZ_CP061177.1"/>
</dbReference>
<proteinExistence type="predicted"/>
<sequence length="573" mass="61056">MRGTSLAAAATWLALASPAHAQPRPLSGSGSSGLGSGSISRPGILSGSDVAEGASGGADSSPVRLGDFGLPFGSAVDTGADAGQQRGWNIVPSLGISQLATDNINQTRRNKQAEFVTSITPGVLVTMDTARAQGVVSYDPSYRYYANGTSQSGVDHNFNGQVLLTLVPEFLFLDLRGSASRQAAGGGYNQGGENTTSRDNTIQTTSFQISPYILQRFGGTANLQLGYAFQSVTQDSRDNTVLLGPNGLPYFQDQDFTAHEFYAVVRSGEEFGRLALEGRLISTDYIGTGVLDGAYRRTAAVEGRYAINRFVSALGEIGFEEQRYSGLPPFELSEAIWSVGTRLTFSEDSWVTVRYGHHDGFNSVQAEGTVGLGVRTRLYGSYGERIGTGAQRAADLLTNTTLDDLGNPVDRNTGGPIVQPFANSLLGVQSSVMRTRTGTATISQGWDRDTFSLTLLREERTPVSVDPGTFTEPTSGNSASFTWSHSLSPSTSTSLSLQYGTYESARFGDGNVYSVQASLFSELKPGLVGSLQLISSSRSNQASFDRSRFDRFGDNSSGRALQNTIIAGLRQTF</sequence>
<dbReference type="EMBL" id="JACTNG010000003">
    <property type="protein sequence ID" value="MBO1079099.1"/>
    <property type="molecule type" value="Genomic_DNA"/>
</dbReference>
<dbReference type="NCBIfam" id="TIGR03016">
    <property type="entry name" value="pepcterm_hypo_1"/>
    <property type="match status" value="1"/>
</dbReference>
<protein>
    <submittedName>
        <fullName evidence="3">TIGR03016 family PEP-CTERM system-associated outer membrane protein</fullName>
    </submittedName>
</protein>
<feature type="region of interest" description="Disordered" evidence="1">
    <location>
        <begin position="20"/>
        <end position="39"/>
    </location>
</feature>
<keyword evidence="4" id="KW-1185">Reference proteome</keyword>
<gene>
    <name evidence="3" type="ORF">IAI61_08655</name>
</gene>
<feature type="compositionally biased region" description="Low complexity" evidence="1">
    <location>
        <begin position="20"/>
        <end position="29"/>
    </location>
</feature>
<evidence type="ECO:0000313" key="4">
    <source>
        <dbReference type="Proteomes" id="UP001518989"/>
    </source>
</evidence>
<evidence type="ECO:0000256" key="2">
    <source>
        <dbReference type="SAM" id="SignalP"/>
    </source>
</evidence>
<evidence type="ECO:0000256" key="1">
    <source>
        <dbReference type="SAM" id="MobiDB-lite"/>
    </source>
</evidence>
<dbReference type="Proteomes" id="UP001518989">
    <property type="component" value="Unassembled WGS sequence"/>
</dbReference>